<gene>
    <name evidence="1" type="ORF">N7G274_002665</name>
</gene>
<sequence>MSCFRVASRLSRTVRVQPVLCQIRHESTQSLSSSSGVGFSPALIGGIAGGGLVLLGGYGWYHFSGAKTLVNSAHQAKATFESYSKQLKSATPDFEPNQAIEWLRSTAKSYASIIPGASGYIDSAFDDIDAIRRKHGKEVDSIIKDAYNELKDVSQEGMSVATAQKSWNVLQTHLKKIGDLAGDAAQDIINNHPQLKEKVGGNIDQLKQMGDKYGPEAKKQVDETWDQIKQIMKSGVSTSTIPKIQKLVQDKIQRIQELGGKVWDQGMEKAKPFLEKSPEVKDMVEKNADQLKKQGNVQELYEKVKEAVESGNSDKLKEYVQSAVDKVKKGNSGGGGGGLEGYLKVIPGGSEILPKLSEMQKYAQEHGEEAEKIAKDTIKEIEQVLQKKIGEAKDLAQKAKKDAKKD</sequence>
<evidence type="ECO:0000313" key="2">
    <source>
        <dbReference type="Proteomes" id="UP001590950"/>
    </source>
</evidence>
<comment type="caution">
    <text evidence="1">The sequence shown here is derived from an EMBL/GenBank/DDBJ whole genome shotgun (WGS) entry which is preliminary data.</text>
</comment>
<protein>
    <submittedName>
        <fullName evidence="1">Uncharacterized protein</fullName>
    </submittedName>
</protein>
<dbReference type="EMBL" id="JBEFKJ010000008">
    <property type="protein sequence ID" value="KAL2044890.1"/>
    <property type="molecule type" value="Genomic_DNA"/>
</dbReference>
<dbReference type="SUPFAM" id="SSF69989">
    <property type="entry name" value="C-terminal domain of PLC-beta"/>
    <property type="match status" value="1"/>
</dbReference>
<name>A0ABR4AHF7_9LECA</name>
<proteinExistence type="predicted"/>
<organism evidence="1 2">
    <name type="scientific">Stereocaulon virgatum</name>
    <dbReference type="NCBI Taxonomy" id="373712"/>
    <lineage>
        <taxon>Eukaryota</taxon>
        <taxon>Fungi</taxon>
        <taxon>Dikarya</taxon>
        <taxon>Ascomycota</taxon>
        <taxon>Pezizomycotina</taxon>
        <taxon>Lecanoromycetes</taxon>
        <taxon>OSLEUM clade</taxon>
        <taxon>Lecanoromycetidae</taxon>
        <taxon>Lecanorales</taxon>
        <taxon>Lecanorineae</taxon>
        <taxon>Stereocaulaceae</taxon>
        <taxon>Stereocaulon</taxon>
    </lineage>
</organism>
<evidence type="ECO:0000313" key="1">
    <source>
        <dbReference type="EMBL" id="KAL2044890.1"/>
    </source>
</evidence>
<dbReference type="Proteomes" id="UP001590950">
    <property type="component" value="Unassembled WGS sequence"/>
</dbReference>
<keyword evidence="2" id="KW-1185">Reference proteome</keyword>
<reference evidence="1 2" key="1">
    <citation type="submission" date="2024-09" db="EMBL/GenBank/DDBJ databases">
        <title>Rethinking Asexuality: The Enigmatic Case of Functional Sexual Genes in Lepraria (Stereocaulaceae).</title>
        <authorList>
            <person name="Doellman M."/>
            <person name="Sun Y."/>
            <person name="Barcenas-Pena A."/>
            <person name="Lumbsch H.T."/>
            <person name="Grewe F."/>
        </authorList>
    </citation>
    <scope>NUCLEOTIDE SEQUENCE [LARGE SCALE GENOMIC DNA]</scope>
    <source>
        <strain evidence="1 2">Mercado 3170</strain>
    </source>
</reference>
<accession>A0ABR4AHF7</accession>